<reference evidence="1 2" key="1">
    <citation type="submission" date="2017-04" db="EMBL/GenBank/DDBJ databases">
        <authorList>
            <person name="Afonso C.L."/>
            <person name="Miller P.J."/>
            <person name="Scott M.A."/>
            <person name="Spackman E."/>
            <person name="Goraichik I."/>
            <person name="Dimitrov K.M."/>
            <person name="Suarez D.L."/>
            <person name="Swayne D.E."/>
        </authorList>
    </citation>
    <scope>NUCLEOTIDE SEQUENCE [LARGE SCALE GENOMIC DNA]</scope>
    <source>
        <strain evidence="1 2">DSM 22418</strain>
    </source>
</reference>
<dbReference type="RefSeq" id="WP_085472984.1">
    <property type="nucleotide sequence ID" value="NZ_FXAU01000003.1"/>
</dbReference>
<keyword evidence="2" id="KW-1185">Reference proteome</keyword>
<evidence type="ECO:0000313" key="1">
    <source>
        <dbReference type="EMBL" id="SMG32535.1"/>
    </source>
</evidence>
<proteinExistence type="predicted"/>
<dbReference type="AlphaFoldDB" id="A0A1X7JVY8"/>
<gene>
    <name evidence="1" type="ORF">SAMN05660862_2266</name>
</gene>
<accession>A0A1X7JVY8</accession>
<dbReference type="Proteomes" id="UP000192980">
    <property type="component" value="Unassembled WGS sequence"/>
</dbReference>
<dbReference type="EMBL" id="FXAU01000003">
    <property type="protein sequence ID" value="SMG32535.1"/>
    <property type="molecule type" value="Genomic_DNA"/>
</dbReference>
<evidence type="ECO:0000313" key="2">
    <source>
        <dbReference type="Proteomes" id="UP000192980"/>
    </source>
</evidence>
<protein>
    <submittedName>
        <fullName evidence="1">Uncharacterized protein</fullName>
    </submittedName>
</protein>
<organism evidence="1 2">
    <name type="scientific">Sphingobacterium psychroaquaticum</name>
    <dbReference type="NCBI Taxonomy" id="561061"/>
    <lineage>
        <taxon>Bacteria</taxon>
        <taxon>Pseudomonadati</taxon>
        <taxon>Bacteroidota</taxon>
        <taxon>Sphingobacteriia</taxon>
        <taxon>Sphingobacteriales</taxon>
        <taxon>Sphingobacteriaceae</taxon>
        <taxon>Sphingobacterium</taxon>
    </lineage>
</organism>
<dbReference type="OrthoDB" id="711011at2"/>
<sequence length="84" mass="9680">MQFVQLSHKVLKQLKEKGYNILTSNNSVSDDNPVWYPEKVPDVWDYLIGLDVRRISVIKEPNILVIQDALDNICEEDLRGVVLV</sequence>
<name>A0A1X7JVY8_9SPHI</name>